<dbReference type="EMBL" id="CP093443">
    <property type="protein sequence ID" value="UVI34739.1"/>
    <property type="molecule type" value="Genomic_DNA"/>
</dbReference>
<feature type="domain" description="Amidase" evidence="2">
    <location>
        <begin position="2"/>
        <end position="389"/>
    </location>
</feature>
<evidence type="ECO:0000256" key="1">
    <source>
        <dbReference type="SAM" id="MobiDB-lite"/>
    </source>
</evidence>
<name>A0ABY5SKS6_9MICO</name>
<gene>
    <name evidence="3" type="ORF">L1F31_11420</name>
</gene>
<dbReference type="Gene3D" id="3.90.1300.10">
    <property type="entry name" value="Amidase signature (AS) domain"/>
    <property type="match status" value="1"/>
</dbReference>
<dbReference type="InterPro" id="IPR000120">
    <property type="entry name" value="Amidase"/>
</dbReference>
<reference evidence="3" key="1">
    <citation type="submission" date="2022-03" db="EMBL/GenBank/DDBJ databases">
        <title>Brevibacterium spongiae sp. nov., isolated from marine sponge.</title>
        <authorList>
            <person name="Li Z."/>
            <person name="Zhang M."/>
        </authorList>
    </citation>
    <scope>NUCLEOTIDE SEQUENCE</scope>
    <source>
        <strain evidence="3">WHS-Z9</strain>
    </source>
</reference>
<dbReference type="SUPFAM" id="SSF75304">
    <property type="entry name" value="Amidase signature (AS) enzymes"/>
    <property type="match status" value="1"/>
</dbReference>
<dbReference type="Pfam" id="PF01425">
    <property type="entry name" value="Amidase"/>
    <property type="match status" value="1"/>
</dbReference>
<dbReference type="InterPro" id="IPR036928">
    <property type="entry name" value="AS_sf"/>
</dbReference>
<dbReference type="PANTHER" id="PTHR11895:SF176">
    <property type="entry name" value="AMIDASE AMID-RELATED"/>
    <property type="match status" value="1"/>
</dbReference>
<feature type="compositionally biased region" description="Acidic residues" evidence="1">
    <location>
        <begin position="433"/>
        <end position="442"/>
    </location>
</feature>
<sequence length="476" mass="49819">MVSASLDLTDRVNDRVGAILERFDESALAASRSAEINAGPLAGLPLGVKANIALGEAVPTAQSQVFDADFHRGRDAKAIAPLRAAGGVFTGTTTMVEHAAGRPDPAFDFPIPRNPWNLSRWPGGSSCGTAIAVSLGIISAGLGTDTSGSCRIPAAYCGVTGMRPVAGSLPMDGIMPAAPSLDIVGPIARSARDCRLLLEVMRGDSVGSSRRGRPVSVLVPKQVLDEPRITHDTTAAFDKALTTLEVLGVETSTVDVPFLDELIAATFTIMVREMYKVHSDRLAPRWNDYGRSFRRLALAGALISDDSYQSALSSAEELRGRLSELVTDGTALALPTWPSAAPPYVFRGGAPQDDWNLTAAFCATGNPALAVPMGFDEAGLPLSLQLVGSGPGATGVAGEDTILTLGELYQQHTDHHLQVPDLDLVTALPPIPDPDDGVDPSGEEPQLPPQITGRGIPLTRADEVILGHLLTLLGAP</sequence>
<dbReference type="PANTHER" id="PTHR11895">
    <property type="entry name" value="TRANSAMIDASE"/>
    <property type="match status" value="1"/>
</dbReference>
<accession>A0ABY5SKS6</accession>
<keyword evidence="4" id="KW-1185">Reference proteome</keyword>
<evidence type="ECO:0000313" key="3">
    <source>
        <dbReference type="EMBL" id="UVI34739.1"/>
    </source>
</evidence>
<protein>
    <submittedName>
        <fullName evidence="3">Amidase</fullName>
    </submittedName>
</protein>
<evidence type="ECO:0000313" key="4">
    <source>
        <dbReference type="Proteomes" id="UP001064879"/>
    </source>
</evidence>
<dbReference type="RefSeq" id="WP_265417420.1">
    <property type="nucleotide sequence ID" value="NZ_CP093443.1"/>
</dbReference>
<dbReference type="Proteomes" id="UP001064879">
    <property type="component" value="Chromosome"/>
</dbReference>
<evidence type="ECO:0000259" key="2">
    <source>
        <dbReference type="Pfam" id="PF01425"/>
    </source>
</evidence>
<dbReference type="InterPro" id="IPR023631">
    <property type="entry name" value="Amidase_dom"/>
</dbReference>
<feature type="region of interest" description="Disordered" evidence="1">
    <location>
        <begin position="429"/>
        <end position="454"/>
    </location>
</feature>
<proteinExistence type="predicted"/>
<organism evidence="3 4">
    <name type="scientific">Brevibacterium spongiae</name>
    <dbReference type="NCBI Taxonomy" id="2909672"/>
    <lineage>
        <taxon>Bacteria</taxon>
        <taxon>Bacillati</taxon>
        <taxon>Actinomycetota</taxon>
        <taxon>Actinomycetes</taxon>
        <taxon>Micrococcales</taxon>
        <taxon>Brevibacteriaceae</taxon>
        <taxon>Brevibacterium</taxon>
    </lineage>
</organism>